<dbReference type="AlphaFoldDB" id="A0A4C1Y9N0"/>
<dbReference type="EMBL" id="BGZK01001131">
    <property type="protein sequence ID" value="GBP72063.1"/>
    <property type="molecule type" value="Genomic_DNA"/>
</dbReference>
<organism evidence="2 3">
    <name type="scientific">Eumeta variegata</name>
    <name type="common">Bagworm moth</name>
    <name type="synonym">Eumeta japonica</name>
    <dbReference type="NCBI Taxonomy" id="151549"/>
    <lineage>
        <taxon>Eukaryota</taxon>
        <taxon>Metazoa</taxon>
        <taxon>Ecdysozoa</taxon>
        <taxon>Arthropoda</taxon>
        <taxon>Hexapoda</taxon>
        <taxon>Insecta</taxon>
        <taxon>Pterygota</taxon>
        <taxon>Neoptera</taxon>
        <taxon>Endopterygota</taxon>
        <taxon>Lepidoptera</taxon>
        <taxon>Glossata</taxon>
        <taxon>Ditrysia</taxon>
        <taxon>Tineoidea</taxon>
        <taxon>Psychidae</taxon>
        <taxon>Oiketicinae</taxon>
        <taxon>Eumeta</taxon>
    </lineage>
</organism>
<keyword evidence="3" id="KW-1185">Reference proteome</keyword>
<feature type="region of interest" description="Disordered" evidence="1">
    <location>
        <begin position="49"/>
        <end position="69"/>
    </location>
</feature>
<evidence type="ECO:0000313" key="3">
    <source>
        <dbReference type="Proteomes" id="UP000299102"/>
    </source>
</evidence>
<accession>A0A4C1Y9N0</accession>
<sequence length="69" mass="7640">MWDRDQVDGVTGSKLETVLKPELELEEKLFSSTDNSIFHTKRSLFHLGRGAKAPARRAPTEIAGRSDAA</sequence>
<proteinExistence type="predicted"/>
<evidence type="ECO:0000256" key="1">
    <source>
        <dbReference type="SAM" id="MobiDB-lite"/>
    </source>
</evidence>
<name>A0A4C1Y9N0_EUMVA</name>
<protein>
    <submittedName>
        <fullName evidence="2">Uncharacterized protein</fullName>
    </submittedName>
</protein>
<reference evidence="2 3" key="1">
    <citation type="journal article" date="2019" name="Commun. Biol.">
        <title>The bagworm genome reveals a unique fibroin gene that provides high tensile strength.</title>
        <authorList>
            <person name="Kono N."/>
            <person name="Nakamura H."/>
            <person name="Ohtoshi R."/>
            <person name="Tomita M."/>
            <person name="Numata K."/>
            <person name="Arakawa K."/>
        </authorList>
    </citation>
    <scope>NUCLEOTIDE SEQUENCE [LARGE SCALE GENOMIC DNA]</scope>
</reference>
<evidence type="ECO:0000313" key="2">
    <source>
        <dbReference type="EMBL" id="GBP72063.1"/>
    </source>
</evidence>
<gene>
    <name evidence="2" type="ORF">EVAR_48557_1</name>
</gene>
<dbReference type="Proteomes" id="UP000299102">
    <property type="component" value="Unassembled WGS sequence"/>
</dbReference>
<comment type="caution">
    <text evidence="2">The sequence shown here is derived from an EMBL/GenBank/DDBJ whole genome shotgun (WGS) entry which is preliminary data.</text>
</comment>